<dbReference type="SUPFAM" id="SSF51182">
    <property type="entry name" value="RmlC-like cupins"/>
    <property type="match status" value="1"/>
</dbReference>
<dbReference type="Gene3D" id="2.60.120.10">
    <property type="entry name" value="Jelly Rolls"/>
    <property type="match status" value="1"/>
</dbReference>
<keyword evidence="2" id="KW-0238">DNA-binding</keyword>
<feature type="domain" description="HTH araC/xylS-type" evidence="4">
    <location>
        <begin position="189"/>
        <end position="287"/>
    </location>
</feature>
<dbReference type="InterPro" id="IPR003313">
    <property type="entry name" value="AraC-bd"/>
</dbReference>
<dbReference type="Proteomes" id="UP000824263">
    <property type="component" value="Unassembled WGS sequence"/>
</dbReference>
<dbReference type="PANTHER" id="PTHR43280:SF2">
    <property type="entry name" value="HTH-TYPE TRANSCRIPTIONAL REGULATOR EXSA"/>
    <property type="match status" value="1"/>
</dbReference>
<protein>
    <submittedName>
        <fullName evidence="5">AraC family transcriptional regulator</fullName>
    </submittedName>
</protein>
<dbReference type="PRINTS" id="PR00032">
    <property type="entry name" value="HTHARAC"/>
</dbReference>
<evidence type="ECO:0000256" key="1">
    <source>
        <dbReference type="ARBA" id="ARBA00023015"/>
    </source>
</evidence>
<dbReference type="InterPro" id="IPR014710">
    <property type="entry name" value="RmlC-like_jellyroll"/>
</dbReference>
<dbReference type="EMBL" id="DXGF01000060">
    <property type="protein sequence ID" value="HIW83342.1"/>
    <property type="molecule type" value="Genomic_DNA"/>
</dbReference>
<dbReference type="SMART" id="SM00342">
    <property type="entry name" value="HTH_ARAC"/>
    <property type="match status" value="1"/>
</dbReference>
<keyword evidence="1" id="KW-0805">Transcription regulation</keyword>
<dbReference type="InterPro" id="IPR009057">
    <property type="entry name" value="Homeodomain-like_sf"/>
</dbReference>
<keyword evidence="3" id="KW-0804">Transcription</keyword>
<evidence type="ECO:0000259" key="4">
    <source>
        <dbReference type="PROSITE" id="PS01124"/>
    </source>
</evidence>
<dbReference type="PANTHER" id="PTHR43280">
    <property type="entry name" value="ARAC-FAMILY TRANSCRIPTIONAL REGULATOR"/>
    <property type="match status" value="1"/>
</dbReference>
<dbReference type="InterPro" id="IPR018060">
    <property type="entry name" value="HTH_AraC"/>
</dbReference>
<dbReference type="Pfam" id="PF12833">
    <property type="entry name" value="HTH_18"/>
    <property type="match status" value="1"/>
</dbReference>
<proteinExistence type="predicted"/>
<accession>A0A9D1R967</accession>
<dbReference type="AlphaFoldDB" id="A0A9D1R967"/>
<evidence type="ECO:0000256" key="2">
    <source>
        <dbReference type="ARBA" id="ARBA00023125"/>
    </source>
</evidence>
<name>A0A9D1R967_9FIRM</name>
<sequence>MEKSGLRENAVHGTQGYPYAPYSWDGMGGFQVPLHWHSEAEIIYVKEGPCQVTVNTTKYAGEAPALFFVGSGEIHSLSMEPGTVETAVVYAPGMLEFASYDSLQHMVLDPWMKGQLRFPARLTPKEQLWEEALALYQEIWQAAGTKEAGAFLRLKAGLYRLLACFYDKDGLIRTDEKRKEDLAGIDTLKKVLEFVRQNYERRITVDEIAAVAGMNAQYFCRYFKKHTGKTVTEYLNEVRITQAARLLTQTEDKILNVAVQCGYENVGYFISRFRRCKGMAPSEYRERMKKSK</sequence>
<dbReference type="InterPro" id="IPR011051">
    <property type="entry name" value="RmlC_Cupin_sf"/>
</dbReference>
<dbReference type="GO" id="GO:0003700">
    <property type="term" value="F:DNA-binding transcription factor activity"/>
    <property type="evidence" value="ECO:0007669"/>
    <property type="project" value="InterPro"/>
</dbReference>
<comment type="caution">
    <text evidence="5">The sequence shown here is derived from an EMBL/GenBank/DDBJ whole genome shotgun (WGS) entry which is preliminary data.</text>
</comment>
<reference evidence="5" key="1">
    <citation type="journal article" date="2021" name="PeerJ">
        <title>Extensive microbial diversity within the chicken gut microbiome revealed by metagenomics and culture.</title>
        <authorList>
            <person name="Gilroy R."/>
            <person name="Ravi A."/>
            <person name="Getino M."/>
            <person name="Pursley I."/>
            <person name="Horton D.L."/>
            <person name="Alikhan N.F."/>
            <person name="Baker D."/>
            <person name="Gharbi K."/>
            <person name="Hall N."/>
            <person name="Watson M."/>
            <person name="Adriaenssens E.M."/>
            <person name="Foster-Nyarko E."/>
            <person name="Jarju S."/>
            <person name="Secka A."/>
            <person name="Antonio M."/>
            <person name="Oren A."/>
            <person name="Chaudhuri R.R."/>
            <person name="La Ragione R."/>
            <person name="Hildebrand F."/>
            <person name="Pallen M.J."/>
        </authorList>
    </citation>
    <scope>NUCLEOTIDE SEQUENCE</scope>
    <source>
        <strain evidence="5">ChiSxjej1B13-11762</strain>
    </source>
</reference>
<dbReference type="PROSITE" id="PS01124">
    <property type="entry name" value="HTH_ARAC_FAMILY_2"/>
    <property type="match status" value="1"/>
</dbReference>
<dbReference type="Gene3D" id="1.10.10.60">
    <property type="entry name" value="Homeodomain-like"/>
    <property type="match status" value="2"/>
</dbReference>
<evidence type="ECO:0000313" key="6">
    <source>
        <dbReference type="Proteomes" id="UP000824263"/>
    </source>
</evidence>
<evidence type="ECO:0000256" key="3">
    <source>
        <dbReference type="ARBA" id="ARBA00023163"/>
    </source>
</evidence>
<dbReference type="InterPro" id="IPR018062">
    <property type="entry name" value="HTH_AraC-typ_CS"/>
</dbReference>
<gene>
    <name evidence="5" type="ORF">H9873_03350</name>
</gene>
<reference evidence="5" key="2">
    <citation type="submission" date="2021-04" db="EMBL/GenBank/DDBJ databases">
        <authorList>
            <person name="Gilroy R."/>
        </authorList>
    </citation>
    <scope>NUCLEOTIDE SEQUENCE</scope>
    <source>
        <strain evidence="5">ChiSxjej1B13-11762</strain>
    </source>
</reference>
<dbReference type="Pfam" id="PF02311">
    <property type="entry name" value="AraC_binding"/>
    <property type="match status" value="1"/>
</dbReference>
<dbReference type="InterPro" id="IPR020449">
    <property type="entry name" value="Tscrpt_reg_AraC-type_HTH"/>
</dbReference>
<dbReference type="SUPFAM" id="SSF46689">
    <property type="entry name" value="Homeodomain-like"/>
    <property type="match status" value="2"/>
</dbReference>
<organism evidence="5 6">
    <name type="scientific">Candidatus Dorea gallistercoris</name>
    <dbReference type="NCBI Taxonomy" id="2838542"/>
    <lineage>
        <taxon>Bacteria</taxon>
        <taxon>Bacillati</taxon>
        <taxon>Bacillota</taxon>
        <taxon>Clostridia</taxon>
        <taxon>Lachnospirales</taxon>
        <taxon>Lachnospiraceae</taxon>
        <taxon>Dorea</taxon>
    </lineage>
</organism>
<dbReference type="PROSITE" id="PS00041">
    <property type="entry name" value="HTH_ARAC_FAMILY_1"/>
    <property type="match status" value="1"/>
</dbReference>
<evidence type="ECO:0000313" key="5">
    <source>
        <dbReference type="EMBL" id="HIW83342.1"/>
    </source>
</evidence>
<dbReference type="CDD" id="cd02208">
    <property type="entry name" value="cupin_RmlC-like"/>
    <property type="match status" value="1"/>
</dbReference>
<dbReference type="GO" id="GO:0043565">
    <property type="term" value="F:sequence-specific DNA binding"/>
    <property type="evidence" value="ECO:0007669"/>
    <property type="project" value="InterPro"/>
</dbReference>